<dbReference type="PRINTS" id="PR01098">
    <property type="entry name" value="TOPISMRASE4B"/>
</dbReference>
<feature type="binding site" evidence="10">
    <location>
        <begin position="109"/>
        <end position="115"/>
    </location>
    <ligand>
        <name>ATP</name>
        <dbReference type="ChEBI" id="CHEBI:30616"/>
    </ligand>
</feature>
<evidence type="ECO:0000256" key="5">
    <source>
        <dbReference type="ARBA" id="ARBA00022840"/>
    </source>
</evidence>
<protein>
    <recommendedName>
        <fullName evidence="10">DNA topoisomerase 4 subunit B</fullName>
        <ecNumber evidence="10">5.6.2.2</ecNumber>
    </recommendedName>
    <alternativeName>
        <fullName evidence="10">Topoisomerase IV subunit B</fullName>
    </alternativeName>
</protein>
<dbReference type="InterPro" id="IPR013759">
    <property type="entry name" value="Topo_IIA_B_C"/>
</dbReference>
<keyword evidence="9 10" id="KW-0413">Isomerase</keyword>
<dbReference type="SUPFAM" id="SSF54211">
    <property type="entry name" value="Ribosomal protein S5 domain 2-like"/>
    <property type="match status" value="1"/>
</dbReference>
<dbReference type="Gene3D" id="3.40.50.670">
    <property type="match status" value="1"/>
</dbReference>
<keyword evidence="4 10" id="KW-0547">Nucleotide-binding</keyword>
<dbReference type="RefSeq" id="WP_285764511.1">
    <property type="nucleotide sequence ID" value="NZ_BSYJ01000004.1"/>
</dbReference>
<sequence>MANYSAEDIEVLTGLDPVRKRPGMYTETTRPNHLAQEVIDNSVDEALAGHASQIEVVLHKDHSLSVSDDGRGMPVDIHPEQGRPGVEVILTTLHAGGKFSNKNYQFSGGLHGVGVSVVNALSKVVEVTIQRGGEVHRMGFKDGNKASDLEVVGTCAKRTTGTSVRFLPDPKYFDSHKFSVPRLRHVLRAKAVLCPGLRVTFINEQGGDKNDTREVDEWFYEDGLKDYLASANQGWEVLPAQPFVGTFSAETEAADWAVQWLPEGGEATTESYVNLIPTAQGGTHVNGLRSGLLEAMREYCEIRNLLPRGVKLSPEDIWAQCSYVLSSKLADPQFSGQTKERLSSREAAAFVSGVAKDAFALWLNQHTEEGDKLAEYCISNAQKRVRSAKKVARKKVTQGPALPGKLADCASGDTSRSELFLVEGDSAGGSAKQARDREFQAIMPLRGKILNTWEVDSSEILASQEVHDIAVALGVDPGSDNLDGLRYNKICILADADSDGLHIATLLCALFLRHFRPLVAQGHVYVAMPPLFRIDIGKEVFYALDEPEKQGILDRIQAEKKKGKIQVTRFKGLGEMNPLQLRETTMDPDTRRLVQLYVDAGDDSHQLLDMLLAKKRASDRKSWLEDKGNLADV</sequence>
<dbReference type="InterPro" id="IPR013760">
    <property type="entry name" value="Topo_IIA-like_dom_sf"/>
</dbReference>
<dbReference type="InterPro" id="IPR036890">
    <property type="entry name" value="HATPase_C_sf"/>
</dbReference>
<dbReference type="SMART" id="SM00387">
    <property type="entry name" value="HATPase_c"/>
    <property type="match status" value="1"/>
</dbReference>
<comment type="subunit">
    <text evidence="10">Heterotetramer composed of ParC and ParE.</text>
</comment>
<evidence type="ECO:0000256" key="3">
    <source>
        <dbReference type="ARBA" id="ARBA00022723"/>
    </source>
</evidence>
<feature type="site" description="Interaction with DNA" evidence="10">
    <location>
        <position position="451"/>
    </location>
</feature>
<feature type="binding site" evidence="10">
    <location>
        <position position="4"/>
    </location>
    <ligand>
        <name>ATP</name>
        <dbReference type="ChEBI" id="CHEBI:30616"/>
    </ligand>
</feature>
<keyword evidence="3" id="KW-0479">Metal-binding</keyword>
<feature type="domain" description="Toprim" evidence="11">
    <location>
        <begin position="417"/>
        <end position="530"/>
    </location>
</feature>
<evidence type="ECO:0000256" key="9">
    <source>
        <dbReference type="ARBA" id="ARBA00023235"/>
    </source>
</evidence>
<dbReference type="InterPro" id="IPR003594">
    <property type="entry name" value="HATPase_dom"/>
</dbReference>
<comment type="catalytic activity">
    <reaction evidence="1 10">
        <text>ATP-dependent breakage, passage and rejoining of double-stranded DNA.</text>
        <dbReference type="EC" id="5.6.2.2"/>
    </reaction>
</comment>
<dbReference type="PANTHER" id="PTHR45866:SF4">
    <property type="entry name" value="DNA TOPOISOMERASE 4 SUBUNIT B"/>
    <property type="match status" value="1"/>
</dbReference>
<proteinExistence type="inferred from homology"/>
<dbReference type="Pfam" id="PF01751">
    <property type="entry name" value="Toprim"/>
    <property type="match status" value="1"/>
</dbReference>
<evidence type="ECO:0000313" key="12">
    <source>
        <dbReference type="EMBL" id="GMG87897.1"/>
    </source>
</evidence>
<accession>A0ABQ6M0T0</accession>
<comment type="similarity">
    <text evidence="10">Belongs to the type II topoisomerase family. ParE type 1 subfamily.</text>
</comment>
<evidence type="ECO:0000256" key="7">
    <source>
        <dbReference type="ARBA" id="ARBA00023029"/>
    </source>
</evidence>
<organism evidence="12 13">
    <name type="scientific">Biformimicrobium ophioploci</name>
    <dbReference type="NCBI Taxonomy" id="3036711"/>
    <lineage>
        <taxon>Bacteria</taxon>
        <taxon>Pseudomonadati</taxon>
        <taxon>Pseudomonadota</taxon>
        <taxon>Gammaproteobacteria</taxon>
        <taxon>Cellvibrionales</taxon>
        <taxon>Microbulbiferaceae</taxon>
        <taxon>Biformimicrobium</taxon>
    </lineage>
</organism>
<feature type="site" description="Interaction with DNA" evidence="10">
    <location>
        <position position="620"/>
    </location>
</feature>
<evidence type="ECO:0000259" key="11">
    <source>
        <dbReference type="PROSITE" id="PS50880"/>
    </source>
</evidence>
<dbReference type="InterPro" id="IPR001241">
    <property type="entry name" value="Topo_IIA"/>
</dbReference>
<evidence type="ECO:0000256" key="10">
    <source>
        <dbReference type="HAMAP-Rule" id="MF_00938"/>
    </source>
</evidence>
<keyword evidence="5 10" id="KW-0067">ATP-binding</keyword>
<dbReference type="EMBL" id="BSYJ01000004">
    <property type="protein sequence ID" value="GMG87897.1"/>
    <property type="molecule type" value="Genomic_DNA"/>
</dbReference>
<dbReference type="InterPro" id="IPR013506">
    <property type="entry name" value="Topo_IIA_bsu_dom2"/>
</dbReference>
<dbReference type="EC" id="5.6.2.2" evidence="10"/>
<dbReference type="InterPro" id="IPR014721">
    <property type="entry name" value="Ribsml_uS5_D2-typ_fold_subgr"/>
</dbReference>
<dbReference type="Proteomes" id="UP001224392">
    <property type="component" value="Unassembled WGS sequence"/>
</dbReference>
<evidence type="ECO:0000256" key="6">
    <source>
        <dbReference type="ARBA" id="ARBA00022842"/>
    </source>
</evidence>
<dbReference type="InterPro" id="IPR020568">
    <property type="entry name" value="Ribosomal_Su5_D2-typ_SF"/>
</dbReference>
<dbReference type="Pfam" id="PF02518">
    <property type="entry name" value="HATPase_c"/>
    <property type="match status" value="1"/>
</dbReference>
<gene>
    <name evidence="10 12" type="primary">parE</name>
    <name evidence="12" type="ORF">MNKW57_22180</name>
</gene>
<dbReference type="InterPro" id="IPR002288">
    <property type="entry name" value="DNA_gyrase_B_C"/>
</dbReference>
<comment type="cofactor">
    <cofactor evidence="2">
        <name>Mg(2+)</name>
        <dbReference type="ChEBI" id="CHEBI:18420"/>
    </cofactor>
</comment>
<comment type="caution">
    <text evidence="12">The sequence shown here is derived from an EMBL/GenBank/DDBJ whole genome shotgun (WGS) entry which is preliminary data.</text>
</comment>
<dbReference type="InterPro" id="IPR005737">
    <property type="entry name" value="TopoIV_B_Gneg"/>
</dbReference>
<dbReference type="PROSITE" id="PS50880">
    <property type="entry name" value="TOPRIM"/>
    <property type="match status" value="1"/>
</dbReference>
<name>A0ABQ6M0T0_9GAMM</name>
<dbReference type="Gene3D" id="3.30.230.10">
    <property type="match status" value="1"/>
</dbReference>
<evidence type="ECO:0000256" key="8">
    <source>
        <dbReference type="ARBA" id="ARBA00023125"/>
    </source>
</evidence>
<evidence type="ECO:0000256" key="1">
    <source>
        <dbReference type="ARBA" id="ARBA00000185"/>
    </source>
</evidence>
<dbReference type="SMART" id="SM00433">
    <property type="entry name" value="TOP2c"/>
    <property type="match status" value="1"/>
</dbReference>
<evidence type="ECO:0000313" key="13">
    <source>
        <dbReference type="Proteomes" id="UP001224392"/>
    </source>
</evidence>
<keyword evidence="6" id="KW-0460">Magnesium</keyword>
<feature type="binding site" evidence="10">
    <location>
        <position position="41"/>
    </location>
    <ligand>
        <name>ATP</name>
        <dbReference type="ChEBI" id="CHEBI:30616"/>
    </ligand>
</feature>
<dbReference type="SUPFAM" id="SSF55874">
    <property type="entry name" value="ATPase domain of HSP90 chaperone/DNA topoisomerase II/histidine kinase"/>
    <property type="match status" value="1"/>
</dbReference>
<feature type="site" description="Interaction with DNA" evidence="10">
    <location>
        <position position="502"/>
    </location>
</feature>
<evidence type="ECO:0000256" key="4">
    <source>
        <dbReference type="ARBA" id="ARBA00022741"/>
    </source>
</evidence>
<dbReference type="PROSITE" id="PS00177">
    <property type="entry name" value="TOPOISOMERASE_II"/>
    <property type="match status" value="1"/>
</dbReference>
<dbReference type="CDD" id="cd00822">
    <property type="entry name" value="TopoII_Trans_DNA_gyrase"/>
    <property type="match status" value="1"/>
</dbReference>
<dbReference type="PRINTS" id="PR00418">
    <property type="entry name" value="TPI2FAMILY"/>
</dbReference>
<feature type="binding site" evidence="10">
    <location>
        <position position="68"/>
    </location>
    <ligand>
        <name>ATP</name>
        <dbReference type="ChEBI" id="CHEBI:30616"/>
    </ligand>
</feature>
<feature type="binding site" evidence="10">
    <location>
        <position position="339"/>
    </location>
    <ligand>
        <name>ATP</name>
        <dbReference type="ChEBI" id="CHEBI:30616"/>
    </ligand>
</feature>
<keyword evidence="7 10" id="KW-0799">Topoisomerase</keyword>
<dbReference type="SUPFAM" id="SSF56719">
    <property type="entry name" value="Type II DNA topoisomerase"/>
    <property type="match status" value="1"/>
</dbReference>
<dbReference type="Pfam" id="PF00204">
    <property type="entry name" value="DNA_gyraseB"/>
    <property type="match status" value="1"/>
</dbReference>
<dbReference type="PANTHER" id="PTHR45866">
    <property type="entry name" value="DNA GYRASE/TOPOISOMERASE SUBUNIT B"/>
    <property type="match status" value="1"/>
</dbReference>
<dbReference type="HAMAP" id="MF_00938">
    <property type="entry name" value="ParE_type1"/>
    <property type="match status" value="1"/>
</dbReference>
<dbReference type="InterPro" id="IPR018522">
    <property type="entry name" value="TopoIIA_CS"/>
</dbReference>
<keyword evidence="8 10" id="KW-0238">DNA-binding</keyword>
<dbReference type="CDD" id="cd16928">
    <property type="entry name" value="HATPase_GyrB-like"/>
    <property type="match status" value="1"/>
</dbReference>
<keyword evidence="13" id="KW-1185">Reference proteome</keyword>
<dbReference type="Gene3D" id="3.30.565.10">
    <property type="entry name" value="Histidine kinase-like ATPase, C-terminal domain"/>
    <property type="match status" value="1"/>
</dbReference>
<dbReference type="NCBIfam" id="TIGR01055">
    <property type="entry name" value="parE_Gneg"/>
    <property type="match status" value="1"/>
</dbReference>
<evidence type="ECO:0000256" key="2">
    <source>
        <dbReference type="ARBA" id="ARBA00001946"/>
    </source>
</evidence>
<dbReference type="Pfam" id="PF00986">
    <property type="entry name" value="DNA_gyraseB_C"/>
    <property type="match status" value="1"/>
</dbReference>
<dbReference type="InterPro" id="IPR006171">
    <property type="entry name" value="TOPRIM_dom"/>
</dbReference>
<reference evidence="12 13" key="1">
    <citation type="submission" date="2023-04" db="EMBL/GenBank/DDBJ databases">
        <title>Marinobulbifer ophiurae gen. nov., sp. Nov., isolate from tissue of brittle star Ophioplocus japonicus.</title>
        <authorList>
            <person name="Kawano K."/>
            <person name="Sawayama S."/>
            <person name="Nakagawa S."/>
        </authorList>
    </citation>
    <scope>NUCLEOTIDE SEQUENCE [LARGE SCALE GENOMIC DNA]</scope>
    <source>
        <strain evidence="12 13">NKW57</strain>
    </source>
</reference>
<comment type="function">
    <text evidence="10">Topoisomerase IV is essential for chromosome segregation. It relaxes supercoiled DNA. Performs the decatenation events required during the replication of a circular DNA molecule.</text>
</comment>